<feature type="binding site" evidence="7">
    <location>
        <begin position="59"/>
        <end position="61"/>
    </location>
    <ligand>
        <name>5-amino-6-(D-ribitylamino)uracil</name>
        <dbReference type="ChEBI" id="CHEBI:15934"/>
    </ligand>
</feature>
<dbReference type="UniPathway" id="UPA00275">
    <property type="reaction ID" value="UER00404"/>
</dbReference>
<reference evidence="9 11" key="2">
    <citation type="submission" date="2019-09" db="EMBL/GenBank/DDBJ databases">
        <title>FDA dAtabase for Regulatory Grade micrObial Sequences (FDA-ARGOS): Supporting development and validation of Infectious Disease Dx tests.</title>
        <authorList>
            <person name="Sciortino C."/>
            <person name="Tallon L."/>
            <person name="Sadzewicz L."/>
            <person name="Vavikolanu K."/>
            <person name="Mehta A."/>
            <person name="Aluvathingal J."/>
            <person name="Nadendla S."/>
            <person name="Nandy P."/>
            <person name="Geyer C."/>
            <person name="Yan Y."/>
            <person name="Sichtig H."/>
        </authorList>
    </citation>
    <scope>NUCLEOTIDE SEQUENCE [LARGE SCALE GENOMIC DNA]</scope>
    <source>
        <strain evidence="9 11">FDAARGOS_640</strain>
    </source>
</reference>
<evidence type="ECO:0000256" key="3">
    <source>
        <dbReference type="ARBA" id="ARBA00012664"/>
    </source>
</evidence>
<evidence type="ECO:0000256" key="7">
    <source>
        <dbReference type="HAMAP-Rule" id="MF_00178"/>
    </source>
</evidence>
<dbReference type="AlphaFoldDB" id="A0A1B0ZJ06"/>
<evidence type="ECO:0000313" key="9">
    <source>
        <dbReference type="EMBL" id="QEU11598.1"/>
    </source>
</evidence>
<feature type="binding site" evidence="7">
    <location>
        <begin position="81"/>
        <end position="83"/>
    </location>
    <ligand>
        <name>5-amino-6-(D-ribitylamino)uracil</name>
        <dbReference type="ChEBI" id="CHEBI:15934"/>
    </ligand>
</feature>
<dbReference type="EMBL" id="CP044108">
    <property type="protein sequence ID" value="QEU11598.1"/>
    <property type="molecule type" value="Genomic_DNA"/>
</dbReference>
<dbReference type="GO" id="GO:0000906">
    <property type="term" value="F:6,7-dimethyl-8-ribityllumazine synthase activity"/>
    <property type="evidence" value="ECO:0007669"/>
    <property type="project" value="UniProtKB-UniRule"/>
</dbReference>
<feature type="binding site" evidence="7">
    <location>
        <begin position="86"/>
        <end position="87"/>
    </location>
    <ligand>
        <name>(2S)-2-hydroxy-3-oxobutyl phosphate</name>
        <dbReference type="ChEBI" id="CHEBI:58830"/>
    </ligand>
</feature>
<dbReference type="PANTHER" id="PTHR21058:SF0">
    <property type="entry name" value="6,7-DIMETHYL-8-RIBITYLLUMAZINE SYNTHASE"/>
    <property type="match status" value="1"/>
</dbReference>
<evidence type="ECO:0000256" key="1">
    <source>
        <dbReference type="ARBA" id="ARBA00004917"/>
    </source>
</evidence>
<evidence type="ECO:0000256" key="2">
    <source>
        <dbReference type="ARBA" id="ARBA00007424"/>
    </source>
</evidence>
<dbReference type="EMBL" id="CP012117">
    <property type="protein sequence ID" value="ANP27941.1"/>
    <property type="molecule type" value="Genomic_DNA"/>
</dbReference>
<dbReference type="Proteomes" id="UP000323865">
    <property type="component" value="Chromosome"/>
</dbReference>
<proteinExistence type="inferred from homology"/>
<evidence type="ECO:0000313" key="11">
    <source>
        <dbReference type="Proteomes" id="UP000323865"/>
    </source>
</evidence>
<dbReference type="EC" id="2.5.1.78" evidence="3 7"/>
<sequence>MAGYGTPSSALGTHDAGPATIGIAAASWHTEIMDALLDGARRAAADAGCTVTEVRVPGSFELPVAAQALARTCDVVVALGVVIRGETPHFEYISGATTEGLARVALDESTPVGNGVLTVNTREQAVDRSGVEGASEDAGYAAAEAAIRTFRALAPLSDMR</sequence>
<name>A0A1B0ZJ06_9MICO</name>
<dbReference type="CDD" id="cd09209">
    <property type="entry name" value="Lumazine_synthase-I"/>
    <property type="match status" value="1"/>
</dbReference>
<keyword evidence="5 7" id="KW-0808">Transferase</keyword>
<comment type="pathway">
    <text evidence="1 7">Cofactor biosynthesis; riboflavin biosynthesis; riboflavin from 2-hydroxy-3-oxobutyl phosphate and 5-amino-6-(D-ribitylamino)uracil: step 1/2.</text>
</comment>
<comment type="catalytic activity">
    <reaction evidence="6 7">
        <text>(2S)-2-hydroxy-3-oxobutyl phosphate + 5-amino-6-(D-ribitylamino)uracil = 6,7-dimethyl-8-(1-D-ribityl)lumazine + phosphate + 2 H2O + H(+)</text>
        <dbReference type="Rhea" id="RHEA:26152"/>
        <dbReference type="ChEBI" id="CHEBI:15377"/>
        <dbReference type="ChEBI" id="CHEBI:15378"/>
        <dbReference type="ChEBI" id="CHEBI:15934"/>
        <dbReference type="ChEBI" id="CHEBI:43474"/>
        <dbReference type="ChEBI" id="CHEBI:58201"/>
        <dbReference type="ChEBI" id="CHEBI:58830"/>
        <dbReference type="EC" id="2.5.1.78"/>
    </reaction>
</comment>
<comment type="similarity">
    <text evidence="2 7">Belongs to the DMRL synthase family.</text>
</comment>
<feature type="binding site" evidence="7">
    <location>
        <position position="114"/>
    </location>
    <ligand>
        <name>5-amino-6-(D-ribitylamino)uracil</name>
        <dbReference type="ChEBI" id="CHEBI:15934"/>
    </ligand>
</feature>
<dbReference type="GeneID" id="74908527"/>
<feature type="binding site" evidence="7">
    <location>
        <position position="28"/>
    </location>
    <ligand>
        <name>5-amino-6-(D-ribitylamino)uracil</name>
        <dbReference type="ChEBI" id="CHEBI:15934"/>
    </ligand>
</feature>
<dbReference type="InterPro" id="IPR034964">
    <property type="entry name" value="LS"/>
</dbReference>
<dbReference type="InterPro" id="IPR002180">
    <property type="entry name" value="LS/RS"/>
</dbReference>
<dbReference type="Proteomes" id="UP000092596">
    <property type="component" value="Chromosome"/>
</dbReference>
<keyword evidence="11" id="KW-1185">Reference proteome</keyword>
<dbReference type="SUPFAM" id="SSF52121">
    <property type="entry name" value="Lumazine synthase"/>
    <property type="match status" value="1"/>
</dbReference>
<dbReference type="Pfam" id="PF00885">
    <property type="entry name" value="DMRL_synthase"/>
    <property type="match status" value="1"/>
</dbReference>
<dbReference type="Gene3D" id="3.40.50.960">
    <property type="entry name" value="Lumazine/riboflavin synthase"/>
    <property type="match status" value="1"/>
</dbReference>
<dbReference type="InterPro" id="IPR036467">
    <property type="entry name" value="LS/RS_sf"/>
</dbReference>
<dbReference type="KEGG" id="dva:DAD186_13910"/>
<dbReference type="RefSeq" id="WP_061211666.1">
    <property type="nucleotide sequence ID" value="NZ_CP012117.1"/>
</dbReference>
<dbReference type="HAMAP" id="MF_00178">
    <property type="entry name" value="Lumazine_synth"/>
    <property type="match status" value="1"/>
</dbReference>
<dbReference type="GO" id="GO:0005829">
    <property type="term" value="C:cytosol"/>
    <property type="evidence" value="ECO:0007669"/>
    <property type="project" value="TreeGrafter"/>
</dbReference>
<dbReference type="GO" id="GO:0009231">
    <property type="term" value="P:riboflavin biosynthetic process"/>
    <property type="evidence" value="ECO:0007669"/>
    <property type="project" value="UniProtKB-UniRule"/>
</dbReference>
<comment type="function">
    <text evidence="7">Catalyzes the formation of 6,7-dimethyl-8-ribityllumazine by condensation of 5-amino-6-(D-ribitylamino)uracil with 3,4-dihydroxy-2-butanone 4-phosphate. This is the penultimate step in the biosynthesis of riboflavin.</text>
</comment>
<accession>A0A1B0ZJ06</accession>
<protein>
    <recommendedName>
        <fullName evidence="3 7">6,7-dimethyl-8-ribityllumazine synthase</fullName>
        <shortName evidence="7">DMRL synthase</shortName>
        <shortName evidence="7">LS</shortName>
        <shortName evidence="7">Lumazine synthase</shortName>
        <ecNumber evidence="3 7">2.5.1.78</ecNumber>
    </recommendedName>
</protein>
<dbReference type="PATRIC" id="fig|1630135.4.peg.1390"/>
<evidence type="ECO:0000313" key="10">
    <source>
        <dbReference type="Proteomes" id="UP000092596"/>
    </source>
</evidence>
<evidence type="ECO:0000256" key="5">
    <source>
        <dbReference type="ARBA" id="ARBA00022679"/>
    </source>
</evidence>
<feature type="binding site" evidence="7">
    <location>
        <position position="128"/>
    </location>
    <ligand>
        <name>(2S)-2-hydroxy-3-oxobutyl phosphate</name>
        <dbReference type="ChEBI" id="CHEBI:58830"/>
    </ligand>
</feature>
<evidence type="ECO:0000256" key="6">
    <source>
        <dbReference type="ARBA" id="ARBA00048785"/>
    </source>
</evidence>
<evidence type="ECO:0000313" key="8">
    <source>
        <dbReference type="EMBL" id="ANP27941.1"/>
    </source>
</evidence>
<evidence type="ECO:0000256" key="4">
    <source>
        <dbReference type="ARBA" id="ARBA00022619"/>
    </source>
</evidence>
<feature type="active site" description="Proton donor" evidence="7">
    <location>
        <position position="89"/>
    </location>
</feature>
<reference evidence="8 10" key="1">
    <citation type="submission" date="2015-06" db="EMBL/GenBank/DDBJ databases">
        <title>Investigation of pathophysiology for high-risk pregnancy and development of treatment modality based on it.</title>
        <authorList>
            <person name="Kim B.-C."/>
            <person name="Lim S."/>
        </authorList>
    </citation>
    <scope>NUCLEOTIDE SEQUENCE [LARGE SCALE GENOMIC DNA]</scope>
    <source>
        <strain evidence="8 10">AD1-86</strain>
    </source>
</reference>
<organism evidence="8 10">
    <name type="scientific">Dermabacter vaginalis</name>
    <dbReference type="NCBI Taxonomy" id="1630135"/>
    <lineage>
        <taxon>Bacteria</taxon>
        <taxon>Bacillati</taxon>
        <taxon>Actinomycetota</taxon>
        <taxon>Actinomycetes</taxon>
        <taxon>Micrococcales</taxon>
        <taxon>Dermabacteraceae</taxon>
        <taxon>Dermabacter</taxon>
    </lineage>
</organism>
<gene>
    <name evidence="7" type="primary">ribH</name>
    <name evidence="8" type="ORF">DAD186_13910</name>
    <name evidence="9" type="ORF">FOB48_04355</name>
</gene>
<dbReference type="NCBIfam" id="TIGR00114">
    <property type="entry name" value="lumazine-synth"/>
    <property type="match status" value="1"/>
</dbReference>
<keyword evidence="4 7" id="KW-0686">Riboflavin biosynthesis</keyword>
<dbReference type="GO" id="GO:0009349">
    <property type="term" value="C:riboflavin synthase complex"/>
    <property type="evidence" value="ECO:0007669"/>
    <property type="project" value="UniProtKB-UniRule"/>
</dbReference>
<dbReference type="STRING" id="1630135.DAD186_13910"/>
<dbReference type="PANTHER" id="PTHR21058">
    <property type="entry name" value="6,7-DIMETHYL-8-RIBITYLLUMAZINE SYNTHASE DMRL SYNTHASE LUMAZINE SYNTHASE"/>
    <property type="match status" value="1"/>
</dbReference>